<accession>M3JAP6</accession>
<dbReference type="InterPro" id="IPR027417">
    <property type="entry name" value="P-loop_NTPase"/>
</dbReference>
<dbReference type="SUPFAM" id="SSF52540">
    <property type="entry name" value="P-loop containing nucleoside triphosphate hydrolases"/>
    <property type="match status" value="1"/>
</dbReference>
<evidence type="ECO:0000256" key="4">
    <source>
        <dbReference type="ARBA" id="ARBA00022806"/>
    </source>
</evidence>
<dbReference type="HOGENOM" id="CLU_004585_7_0_1"/>
<dbReference type="STRING" id="1245528.M3JAP6"/>
<organism evidence="13 14">
    <name type="scientific">Candida maltosa (strain Xu316)</name>
    <name type="common">Yeast</name>
    <dbReference type="NCBI Taxonomy" id="1245528"/>
    <lineage>
        <taxon>Eukaryota</taxon>
        <taxon>Fungi</taxon>
        <taxon>Dikarya</taxon>
        <taxon>Ascomycota</taxon>
        <taxon>Saccharomycotina</taxon>
        <taxon>Pichiomycetes</taxon>
        <taxon>Debaryomycetaceae</taxon>
        <taxon>Candida/Lodderomyces clade</taxon>
        <taxon>Candida</taxon>
    </lineage>
</organism>
<dbReference type="EC" id="5.6.2.4" evidence="8"/>
<keyword evidence="6" id="KW-0413">Isomerase</keyword>
<protein>
    <recommendedName>
        <fullName evidence="8">DNA 3'-5' helicase</fullName>
        <ecNumber evidence="8">5.6.2.4</ecNumber>
    </recommendedName>
</protein>
<dbReference type="GO" id="GO:0005524">
    <property type="term" value="F:ATP binding"/>
    <property type="evidence" value="ECO:0007669"/>
    <property type="project" value="UniProtKB-UniRule"/>
</dbReference>
<dbReference type="Gene3D" id="3.40.50.300">
    <property type="entry name" value="P-loop containing nucleotide triphosphate hydrolases"/>
    <property type="match status" value="2"/>
</dbReference>
<evidence type="ECO:0000256" key="2">
    <source>
        <dbReference type="ARBA" id="ARBA00022741"/>
    </source>
</evidence>
<keyword evidence="3 10" id="KW-0378">Hydrolase</keyword>
<evidence type="ECO:0000256" key="9">
    <source>
        <dbReference type="ARBA" id="ARBA00048988"/>
    </source>
</evidence>
<comment type="catalytic activity">
    <reaction evidence="9">
        <text>ATP + H2O = ADP + phosphate + H(+)</text>
        <dbReference type="Rhea" id="RHEA:13065"/>
        <dbReference type="ChEBI" id="CHEBI:15377"/>
        <dbReference type="ChEBI" id="CHEBI:15378"/>
        <dbReference type="ChEBI" id="CHEBI:30616"/>
        <dbReference type="ChEBI" id="CHEBI:43474"/>
        <dbReference type="ChEBI" id="CHEBI:456216"/>
        <dbReference type="EC" id="5.6.2.4"/>
    </reaction>
</comment>
<feature type="binding site" evidence="10">
    <location>
        <begin position="25"/>
        <end position="32"/>
    </location>
    <ligand>
        <name>ATP</name>
        <dbReference type="ChEBI" id="CHEBI:30616"/>
    </ligand>
</feature>
<keyword evidence="2 10" id="KW-0547">Nucleotide-binding</keyword>
<dbReference type="PANTHER" id="PTHR11070:SF46">
    <property type="entry name" value="ATP-DEPENDENT DNA HELICASE HMI1, MITOCHONDRIAL"/>
    <property type="match status" value="1"/>
</dbReference>
<comment type="caution">
    <text evidence="13">The sequence shown here is derived from an EMBL/GenBank/DDBJ whole genome shotgun (WGS) entry which is preliminary data.</text>
</comment>
<dbReference type="PANTHER" id="PTHR11070">
    <property type="entry name" value="UVRD / RECB / PCRA DNA HELICASE FAMILY MEMBER"/>
    <property type="match status" value="1"/>
</dbReference>
<evidence type="ECO:0000256" key="3">
    <source>
        <dbReference type="ARBA" id="ARBA00022801"/>
    </source>
</evidence>
<dbReference type="InterPro" id="IPR014017">
    <property type="entry name" value="DNA_helicase_UvrD-like_C"/>
</dbReference>
<evidence type="ECO:0000313" key="13">
    <source>
        <dbReference type="EMBL" id="EMG49193.1"/>
    </source>
</evidence>
<evidence type="ECO:0000256" key="1">
    <source>
        <dbReference type="ARBA" id="ARBA00009922"/>
    </source>
</evidence>
<keyword evidence="4 10" id="KW-0347">Helicase</keyword>
<dbReference type="InterPro" id="IPR014016">
    <property type="entry name" value="UvrD-like_ATP-bd"/>
</dbReference>
<dbReference type="CDD" id="cd17932">
    <property type="entry name" value="DEXQc_UvrD"/>
    <property type="match status" value="1"/>
</dbReference>
<dbReference type="GO" id="GO:0016787">
    <property type="term" value="F:hydrolase activity"/>
    <property type="evidence" value="ECO:0007669"/>
    <property type="project" value="UniProtKB-UniRule"/>
</dbReference>
<name>M3JAP6_CANMX</name>
<evidence type="ECO:0000259" key="12">
    <source>
        <dbReference type="PROSITE" id="PS51217"/>
    </source>
</evidence>
<dbReference type="PROSITE" id="PS51198">
    <property type="entry name" value="UVRD_HELICASE_ATP_BIND"/>
    <property type="match status" value="1"/>
</dbReference>
<gene>
    <name evidence="13" type="ORF">G210_0100</name>
</gene>
<keyword evidence="14" id="KW-1185">Reference proteome</keyword>
<dbReference type="OrthoDB" id="1470711at2759"/>
<evidence type="ECO:0000256" key="10">
    <source>
        <dbReference type="PROSITE-ProRule" id="PRU00560"/>
    </source>
</evidence>
<dbReference type="Gene3D" id="1.10.10.160">
    <property type="match status" value="1"/>
</dbReference>
<dbReference type="InterPro" id="IPR000212">
    <property type="entry name" value="DNA_helicase_UvrD/REP"/>
</dbReference>
<evidence type="ECO:0000256" key="6">
    <source>
        <dbReference type="ARBA" id="ARBA00023235"/>
    </source>
</evidence>
<evidence type="ECO:0000256" key="7">
    <source>
        <dbReference type="ARBA" id="ARBA00034617"/>
    </source>
</evidence>
<dbReference type="eggNOG" id="KOG2108">
    <property type="taxonomic scope" value="Eukaryota"/>
</dbReference>
<evidence type="ECO:0000256" key="8">
    <source>
        <dbReference type="ARBA" id="ARBA00034808"/>
    </source>
</evidence>
<feature type="domain" description="UvrD-like helicase C-terminal" evidence="12">
    <location>
        <begin position="267"/>
        <end position="549"/>
    </location>
</feature>
<dbReference type="PROSITE" id="PS51217">
    <property type="entry name" value="UVRD_HELICASE_CTER"/>
    <property type="match status" value="1"/>
</dbReference>
<dbReference type="OMA" id="FRCTPEV"/>
<dbReference type="InterPro" id="IPR013986">
    <property type="entry name" value="DExx_box_DNA_helicase_dom_sf"/>
</dbReference>
<dbReference type="GO" id="GO:0005634">
    <property type="term" value="C:nucleus"/>
    <property type="evidence" value="ECO:0007669"/>
    <property type="project" value="TreeGrafter"/>
</dbReference>
<dbReference type="GO" id="GO:0003677">
    <property type="term" value="F:DNA binding"/>
    <property type="evidence" value="ECO:0007669"/>
    <property type="project" value="InterPro"/>
</dbReference>
<comment type="catalytic activity">
    <reaction evidence="7">
        <text>Couples ATP hydrolysis with the unwinding of duplex DNA by translocating in the 3'-5' direction.</text>
        <dbReference type="EC" id="5.6.2.4"/>
    </reaction>
</comment>
<evidence type="ECO:0000313" key="14">
    <source>
        <dbReference type="Proteomes" id="UP000011777"/>
    </source>
</evidence>
<feature type="domain" description="UvrD-like helicase ATP-binding" evidence="11">
    <location>
        <begin position="4"/>
        <end position="272"/>
    </location>
</feature>
<evidence type="ECO:0000259" key="11">
    <source>
        <dbReference type="PROSITE" id="PS51198"/>
    </source>
</evidence>
<dbReference type="GO" id="GO:0000725">
    <property type="term" value="P:recombinational repair"/>
    <property type="evidence" value="ECO:0007669"/>
    <property type="project" value="TreeGrafter"/>
</dbReference>
<keyword evidence="5 10" id="KW-0067">ATP-binding</keyword>
<dbReference type="EMBL" id="AOGT01000785">
    <property type="protein sequence ID" value="EMG49193.1"/>
    <property type="molecule type" value="Genomic_DNA"/>
</dbReference>
<comment type="similarity">
    <text evidence="1">Belongs to the helicase family. UvrD subfamily.</text>
</comment>
<proteinExistence type="inferred from homology"/>
<sequence>MELTSSQLQAVNHSYDPKTVLSIQAGPGTGKTFTLVRRIEKLLEDGLDPENIVVLSMTNRTVRSVRKSLTELIGEQTSQRVIIKTFHAFGSSLVEKYGEEYLPNQNAQMLMNDANFKDYTNFFLHEKKIKPRALERAMAEVKNGRDLSSVCRRYSMDRTSLQETINYFKENGILRYSDFISSAIDLLDKTEGKVVENVKVLIIDEFQDMQPLLTRFIAKIVQYDDKHITLAGDKNQCIYAFLGSTPHVTRNFIKSLGWEVDEIVLKESFRLTPENVEISNSLIRNTDLEAVKPSSVKPYIYSYQQPFDEYTFIGNEIARLICESGGLLKFSDFIVLTRTNNEVENVANFMSEKFGYNVNKFVSNSDWVSSNVGSFLDVLNVMRKGNGSDVSLISILLKLGVTRQNLRRAYQDFCLTPTKKFFEDYLTSPVGDRTFNTPIRKSSKNDVDDFLKLVNQERQLFTDPVSVMTSLAKITNGSKLKSYLNECKDHKVQEHEIKLYNNLEAFYKSVRLSFAQSNSLEHFLNNYYEEDPVFDDNCVNISTIHKAKGLEFPVDES</sequence>
<dbReference type="GO" id="GO:0043138">
    <property type="term" value="F:3'-5' DNA helicase activity"/>
    <property type="evidence" value="ECO:0007669"/>
    <property type="project" value="UniProtKB-EC"/>
</dbReference>
<dbReference type="Proteomes" id="UP000011777">
    <property type="component" value="Unassembled WGS sequence"/>
</dbReference>
<reference evidence="13 14" key="1">
    <citation type="submission" date="2013-02" db="EMBL/GenBank/DDBJ databases">
        <title>Genome sequence of Candida maltosa Xu316, a potential industrial strain for xylitol and ethanol production.</title>
        <authorList>
            <person name="Yu J."/>
            <person name="Wang Q."/>
            <person name="Geng X."/>
            <person name="Bao W."/>
            <person name="He P."/>
            <person name="Cai J."/>
        </authorList>
    </citation>
    <scope>NUCLEOTIDE SEQUENCE [LARGE SCALE GENOMIC DNA]</scope>
    <source>
        <strain evidence="14">Xu316</strain>
    </source>
</reference>
<dbReference type="Gene3D" id="1.10.486.10">
    <property type="entry name" value="PCRA, domain 4"/>
    <property type="match status" value="1"/>
</dbReference>
<dbReference type="AlphaFoldDB" id="M3JAP6"/>
<dbReference type="Pfam" id="PF00580">
    <property type="entry name" value="UvrD-helicase"/>
    <property type="match status" value="1"/>
</dbReference>
<evidence type="ECO:0000256" key="5">
    <source>
        <dbReference type="ARBA" id="ARBA00022840"/>
    </source>
</evidence>
<dbReference type="Pfam" id="PF13361">
    <property type="entry name" value="UvrD_C"/>
    <property type="match status" value="1"/>
</dbReference>